<feature type="transmembrane region" description="Helical" evidence="2">
    <location>
        <begin position="27"/>
        <end position="47"/>
    </location>
</feature>
<name>A0AAV5C8C3_ELECO</name>
<evidence type="ECO:0000313" key="3">
    <source>
        <dbReference type="EMBL" id="GJM94340.1"/>
    </source>
</evidence>
<keyword evidence="4" id="KW-1185">Reference proteome</keyword>
<organism evidence="3 4">
    <name type="scientific">Eleusine coracana subsp. coracana</name>
    <dbReference type="NCBI Taxonomy" id="191504"/>
    <lineage>
        <taxon>Eukaryota</taxon>
        <taxon>Viridiplantae</taxon>
        <taxon>Streptophyta</taxon>
        <taxon>Embryophyta</taxon>
        <taxon>Tracheophyta</taxon>
        <taxon>Spermatophyta</taxon>
        <taxon>Magnoliopsida</taxon>
        <taxon>Liliopsida</taxon>
        <taxon>Poales</taxon>
        <taxon>Poaceae</taxon>
        <taxon>PACMAD clade</taxon>
        <taxon>Chloridoideae</taxon>
        <taxon>Cynodonteae</taxon>
        <taxon>Eleusininae</taxon>
        <taxon>Eleusine</taxon>
    </lineage>
</organism>
<proteinExistence type="predicted"/>
<feature type="compositionally biased region" description="Basic and acidic residues" evidence="1">
    <location>
        <begin position="66"/>
        <end position="78"/>
    </location>
</feature>
<evidence type="ECO:0000313" key="4">
    <source>
        <dbReference type="Proteomes" id="UP001054889"/>
    </source>
</evidence>
<keyword evidence="2" id="KW-0812">Transmembrane</keyword>
<accession>A0AAV5C8C3</accession>
<protein>
    <submittedName>
        <fullName evidence="3">Uncharacterized protein</fullName>
    </submittedName>
</protein>
<dbReference type="AlphaFoldDB" id="A0AAV5C8C3"/>
<evidence type="ECO:0000256" key="1">
    <source>
        <dbReference type="SAM" id="MobiDB-lite"/>
    </source>
</evidence>
<keyword evidence="2" id="KW-1133">Transmembrane helix</keyword>
<gene>
    <name evidence="3" type="primary">ga10979</name>
    <name evidence="3" type="ORF">PR202_ga10979</name>
</gene>
<feature type="region of interest" description="Disordered" evidence="1">
    <location>
        <begin position="66"/>
        <end position="86"/>
    </location>
</feature>
<sequence>MVLDLLSLIGAYTAGTFRDQDVPVYNLVLPFLTVVYVIVFHMVLPCLPPRCCHVLHTIIFNQLRKQQQEKKKNDTDHKKERKVLMV</sequence>
<comment type="caution">
    <text evidence="3">The sequence shown here is derived from an EMBL/GenBank/DDBJ whole genome shotgun (WGS) entry which is preliminary data.</text>
</comment>
<keyword evidence="2" id="KW-0472">Membrane</keyword>
<dbReference type="EMBL" id="BQKI01000005">
    <property type="protein sequence ID" value="GJM94340.1"/>
    <property type="molecule type" value="Genomic_DNA"/>
</dbReference>
<reference evidence="3" key="1">
    <citation type="journal article" date="2018" name="DNA Res.">
        <title>Multiple hybrid de novo genome assembly of finger millet, an orphan allotetraploid crop.</title>
        <authorList>
            <person name="Hatakeyama M."/>
            <person name="Aluri S."/>
            <person name="Balachadran M.T."/>
            <person name="Sivarajan S.R."/>
            <person name="Patrignani A."/>
            <person name="Gruter S."/>
            <person name="Poveda L."/>
            <person name="Shimizu-Inatsugi R."/>
            <person name="Baeten J."/>
            <person name="Francoijs K.J."/>
            <person name="Nataraja K.N."/>
            <person name="Reddy Y.A.N."/>
            <person name="Phadnis S."/>
            <person name="Ravikumar R.L."/>
            <person name="Schlapbach R."/>
            <person name="Sreeman S.M."/>
            <person name="Shimizu K.K."/>
        </authorList>
    </citation>
    <scope>NUCLEOTIDE SEQUENCE</scope>
</reference>
<evidence type="ECO:0000256" key="2">
    <source>
        <dbReference type="SAM" id="Phobius"/>
    </source>
</evidence>
<reference evidence="3" key="2">
    <citation type="submission" date="2021-12" db="EMBL/GenBank/DDBJ databases">
        <title>Resequencing data analysis of finger millet.</title>
        <authorList>
            <person name="Hatakeyama M."/>
            <person name="Aluri S."/>
            <person name="Balachadran M.T."/>
            <person name="Sivarajan S.R."/>
            <person name="Poveda L."/>
            <person name="Shimizu-Inatsugi R."/>
            <person name="Schlapbach R."/>
            <person name="Sreeman S.M."/>
            <person name="Shimizu K.K."/>
        </authorList>
    </citation>
    <scope>NUCLEOTIDE SEQUENCE</scope>
</reference>
<dbReference type="Proteomes" id="UP001054889">
    <property type="component" value="Unassembled WGS sequence"/>
</dbReference>